<evidence type="ECO:0000313" key="1">
    <source>
        <dbReference type="EMBL" id="AXL21865.1"/>
    </source>
</evidence>
<evidence type="ECO:0000313" key="2">
    <source>
        <dbReference type="Proteomes" id="UP000254337"/>
    </source>
</evidence>
<proteinExistence type="predicted"/>
<protein>
    <submittedName>
        <fullName evidence="1">DUF3383 domain-containing protein</fullName>
    </submittedName>
</protein>
<organism evidence="1 2">
    <name type="scientific">Megasphaera stantonii</name>
    <dbReference type="NCBI Taxonomy" id="2144175"/>
    <lineage>
        <taxon>Bacteria</taxon>
        <taxon>Bacillati</taxon>
        <taxon>Bacillota</taxon>
        <taxon>Negativicutes</taxon>
        <taxon>Veillonellales</taxon>
        <taxon>Veillonellaceae</taxon>
        <taxon>Megasphaera</taxon>
    </lineage>
</organism>
<reference evidence="1 2" key="1">
    <citation type="submission" date="2018-05" db="EMBL/GenBank/DDBJ databases">
        <title>Complete genome sequence of Megasphaera sp. AJH120T, isolated from the ceca of a chicken.</title>
        <authorList>
            <person name="Maki J."/>
            <person name="Looft T."/>
        </authorList>
    </citation>
    <scope>NUCLEOTIDE SEQUENCE [LARGE SCALE GENOMIC DNA]</scope>
    <source>
        <strain evidence="1 2">AJH120</strain>
    </source>
</reference>
<dbReference type="RefSeq" id="WP_107196323.1">
    <property type="nucleotide sequence ID" value="NZ_CP029462.1"/>
</dbReference>
<dbReference type="OrthoDB" id="1684431at2"/>
<gene>
    <name evidence="1" type="ORF">DKB62_09985</name>
</gene>
<dbReference type="EMBL" id="CP029462">
    <property type="protein sequence ID" value="AXL21865.1"/>
    <property type="molecule type" value="Genomic_DNA"/>
</dbReference>
<dbReference type="Proteomes" id="UP000254337">
    <property type="component" value="Chromosome"/>
</dbReference>
<accession>A0A346B172</accession>
<dbReference type="AlphaFoldDB" id="A0A346B172"/>
<dbReference type="InterPro" id="IPR021808">
    <property type="entry name" value="DUF3383"/>
</dbReference>
<dbReference type="Pfam" id="PF11863">
    <property type="entry name" value="DUF3383"/>
    <property type="match status" value="1"/>
</dbReference>
<name>A0A346B172_9FIRM</name>
<dbReference type="KEGG" id="meg:DKB62_09985"/>
<sequence>MANIDRIVNVQISLNTTGISTEGFSTLLCVGPHMYGLTRVSTYTDPNQMIEDGFSAEDALYHMVSDAFAQTPSPAQVKVGRQQVDGFTLSVAQLGAASTYTLTVSNVLSDGTIRDKEYTYTNSSGSESDILKGILQAITGDSDSVLIDNDSQADEPSLTQLHLEAKNPGTAFSVKVTSNLQTAMDDTTESITLSMAKIVTSDSDFYGVALASRADEDILAMAEWAEANEKLFGTATAADGAKNSEVTTDIGSQLKAKNYYRTFWFYHALAATEYPECAIMARCFAIDPGGETWANKQLSSITTDGLSETEALAVQGKNGNTFEAFRNISITQNGKVAAGEWIDVIRFRDWLAEEIKVNVFNLLINRDKVPYTDAGIAAVEAAVRSALTLGQTRGGIAPTEYDESENKNLGFTVSVPLASTISPNQKALRILNDVKFTARLAGAIHVVNITGNLTYENLIEVA</sequence>
<keyword evidence="2" id="KW-1185">Reference proteome</keyword>